<dbReference type="EMBL" id="FNZQ01000001">
    <property type="protein sequence ID" value="SEK73897.1"/>
    <property type="molecule type" value="Genomic_DNA"/>
</dbReference>
<feature type="region of interest" description="Disordered" evidence="1">
    <location>
        <begin position="1"/>
        <end position="29"/>
    </location>
</feature>
<dbReference type="AlphaFoldDB" id="A0A1H7JJ65"/>
<protein>
    <recommendedName>
        <fullName evidence="4">Excalibur calcium-binding domain-containing protein</fullName>
    </recommendedName>
</protein>
<keyword evidence="3" id="KW-1185">Reference proteome</keyword>
<feature type="region of interest" description="Disordered" evidence="1">
    <location>
        <begin position="247"/>
        <end position="271"/>
    </location>
</feature>
<feature type="region of interest" description="Disordered" evidence="1">
    <location>
        <begin position="52"/>
        <end position="150"/>
    </location>
</feature>
<evidence type="ECO:0008006" key="4">
    <source>
        <dbReference type="Google" id="ProtNLM"/>
    </source>
</evidence>
<organism evidence="2 3">
    <name type="scientific">Jannaschia helgolandensis</name>
    <dbReference type="NCBI Taxonomy" id="188906"/>
    <lineage>
        <taxon>Bacteria</taxon>
        <taxon>Pseudomonadati</taxon>
        <taxon>Pseudomonadota</taxon>
        <taxon>Alphaproteobacteria</taxon>
        <taxon>Rhodobacterales</taxon>
        <taxon>Roseobacteraceae</taxon>
        <taxon>Jannaschia</taxon>
    </lineage>
</organism>
<dbReference type="Proteomes" id="UP000199283">
    <property type="component" value="Unassembled WGS sequence"/>
</dbReference>
<proteinExistence type="predicted"/>
<evidence type="ECO:0000313" key="3">
    <source>
        <dbReference type="Proteomes" id="UP000199283"/>
    </source>
</evidence>
<feature type="compositionally biased region" description="Low complexity" evidence="1">
    <location>
        <begin position="120"/>
        <end position="142"/>
    </location>
</feature>
<dbReference type="STRING" id="188906.SAMN04488526_1363"/>
<gene>
    <name evidence="2" type="ORF">SAMN04488526_1363</name>
</gene>
<name>A0A1H7JJ65_9RHOB</name>
<reference evidence="2 3" key="1">
    <citation type="submission" date="2016-10" db="EMBL/GenBank/DDBJ databases">
        <authorList>
            <person name="de Groot N.N."/>
        </authorList>
    </citation>
    <scope>NUCLEOTIDE SEQUENCE [LARGE SCALE GENOMIC DNA]</scope>
    <source>
        <strain evidence="2 3">DSM 14858</strain>
    </source>
</reference>
<sequence length="281" mass="29797">MSHNASKTVPDSWRSPPSGGRDRKTNVGADMRTIRIIVGLAAATLVTACEPPLPESGARGVGFDTPEQIAQRRDAQLSGQSPLRPQASVLPPAPGTAVASAAPSEAEDLASQTRVALGRPAATTSPTTSPAQQPQTITTASTDLNLDRDNPSISREQDFNAVTAQRDMAADAERLRAARQRYQLVTPTELQRPDSTGPNIFAYALGPSRPVGTSGAYRRGFRASERAAAVKCQNYRSDDIAQEDFLAAGGPDRDKLGLDPDGDGNACAWDPQVVRDLVQNQ</sequence>
<evidence type="ECO:0000256" key="1">
    <source>
        <dbReference type="SAM" id="MobiDB-lite"/>
    </source>
</evidence>
<accession>A0A1H7JJ65</accession>
<evidence type="ECO:0000313" key="2">
    <source>
        <dbReference type="EMBL" id="SEK73897.1"/>
    </source>
</evidence>